<reference evidence="1" key="1">
    <citation type="submission" date="2020-04" db="EMBL/GenBank/DDBJ databases">
        <authorList>
            <person name="Chiriac C."/>
            <person name="Salcher M."/>
            <person name="Ghai R."/>
            <person name="Kavagutti S V."/>
        </authorList>
    </citation>
    <scope>NUCLEOTIDE SEQUENCE</scope>
</reference>
<accession>A0A6J5MAI0</accession>
<sequence length="99" mass="10842">MTEDEAKQKMVQQLLELIDAVAVARAEAITTNSILQDFIALSMLLVKRGGGSIVVTKEELMQFGTGSYVLVSERQDLDLDPAGLATVLRLKQLEQPTTH</sequence>
<organism evidence="1">
    <name type="scientific">uncultured Caudovirales phage</name>
    <dbReference type="NCBI Taxonomy" id="2100421"/>
    <lineage>
        <taxon>Viruses</taxon>
        <taxon>Duplodnaviria</taxon>
        <taxon>Heunggongvirae</taxon>
        <taxon>Uroviricota</taxon>
        <taxon>Caudoviricetes</taxon>
        <taxon>Peduoviridae</taxon>
        <taxon>Maltschvirus</taxon>
        <taxon>Maltschvirus maltsch</taxon>
    </lineage>
</organism>
<name>A0A6J5MAI0_9CAUD</name>
<protein>
    <submittedName>
        <fullName evidence="1">Uncharacterized protein</fullName>
    </submittedName>
</protein>
<evidence type="ECO:0000313" key="1">
    <source>
        <dbReference type="EMBL" id="CAB4143141.1"/>
    </source>
</evidence>
<proteinExistence type="predicted"/>
<dbReference type="EMBL" id="LR796416">
    <property type="protein sequence ID" value="CAB4143141.1"/>
    <property type="molecule type" value="Genomic_DNA"/>
</dbReference>
<gene>
    <name evidence="1" type="ORF">UFOVP435_67</name>
</gene>